<evidence type="ECO:0000256" key="6">
    <source>
        <dbReference type="ARBA" id="ARBA00023136"/>
    </source>
</evidence>
<feature type="transmembrane region" description="Helical" evidence="7">
    <location>
        <begin position="44"/>
        <end position="70"/>
    </location>
</feature>
<evidence type="ECO:0000256" key="3">
    <source>
        <dbReference type="ARBA" id="ARBA00022475"/>
    </source>
</evidence>
<keyword evidence="5 7" id="KW-1133">Transmembrane helix</keyword>
<reference evidence="10 11" key="1">
    <citation type="submission" date="2016-09" db="EMBL/GenBank/DDBJ databases">
        <authorList>
            <person name="Capua I."/>
            <person name="De Benedictis P."/>
            <person name="Joannis T."/>
            <person name="Lombin L.H."/>
            <person name="Cattoli G."/>
        </authorList>
    </citation>
    <scope>NUCLEOTIDE SEQUENCE [LARGE SCALE GENOMIC DNA]</scope>
    <source>
        <strain evidence="10 11">ISLP-3</strain>
    </source>
</reference>
<dbReference type="InterPro" id="IPR035906">
    <property type="entry name" value="MetI-like_sf"/>
</dbReference>
<evidence type="ECO:0000313" key="10">
    <source>
        <dbReference type="EMBL" id="SDD63354.1"/>
    </source>
</evidence>
<evidence type="ECO:0000256" key="7">
    <source>
        <dbReference type="RuleBase" id="RU363032"/>
    </source>
</evidence>
<dbReference type="EMBL" id="FMYH01000009">
    <property type="protein sequence ID" value="SDD63354.1"/>
    <property type="molecule type" value="Genomic_DNA"/>
</dbReference>
<dbReference type="Pfam" id="PF00528">
    <property type="entry name" value="BPD_transp_1"/>
    <property type="match status" value="1"/>
</dbReference>
<comment type="similarity">
    <text evidence="7">Belongs to the binding-protein-dependent transport system permease family.</text>
</comment>
<dbReference type="SUPFAM" id="SSF161098">
    <property type="entry name" value="MetI-like"/>
    <property type="match status" value="1"/>
</dbReference>
<keyword evidence="2 7" id="KW-0813">Transport</keyword>
<keyword evidence="3" id="KW-1003">Cell membrane</keyword>
<evidence type="ECO:0000256" key="5">
    <source>
        <dbReference type="ARBA" id="ARBA00022989"/>
    </source>
</evidence>
<keyword evidence="11" id="KW-1185">Reference proteome</keyword>
<feature type="compositionally biased region" description="Low complexity" evidence="8">
    <location>
        <begin position="7"/>
        <end position="17"/>
    </location>
</feature>
<feature type="region of interest" description="Disordered" evidence="8">
    <location>
        <begin position="1"/>
        <end position="37"/>
    </location>
</feature>
<feature type="transmembrane region" description="Helical" evidence="7">
    <location>
        <begin position="104"/>
        <end position="125"/>
    </location>
</feature>
<dbReference type="AlphaFoldDB" id="A0A1G6WC32"/>
<dbReference type="Proteomes" id="UP000199039">
    <property type="component" value="Unassembled WGS sequence"/>
</dbReference>
<feature type="transmembrane region" description="Helical" evidence="7">
    <location>
        <begin position="291"/>
        <end position="311"/>
    </location>
</feature>
<dbReference type="PROSITE" id="PS50928">
    <property type="entry name" value="ABC_TM1"/>
    <property type="match status" value="1"/>
</dbReference>
<dbReference type="GO" id="GO:0005886">
    <property type="term" value="C:plasma membrane"/>
    <property type="evidence" value="ECO:0007669"/>
    <property type="project" value="UniProtKB-SubCell"/>
</dbReference>
<evidence type="ECO:0000256" key="1">
    <source>
        <dbReference type="ARBA" id="ARBA00004651"/>
    </source>
</evidence>
<feature type="transmembrane region" description="Helical" evidence="7">
    <location>
        <begin position="185"/>
        <end position="209"/>
    </location>
</feature>
<keyword evidence="6 7" id="KW-0472">Membrane</keyword>
<name>A0A1G6WC32_9MICO</name>
<dbReference type="SUPFAM" id="SSF160964">
    <property type="entry name" value="MalF N-terminal region-like"/>
    <property type="match status" value="1"/>
</dbReference>
<dbReference type="InterPro" id="IPR000515">
    <property type="entry name" value="MetI-like"/>
</dbReference>
<protein>
    <submittedName>
        <fullName evidence="10">Carbohydrate ABC transporter membrane protein 1, CUT1 family</fullName>
    </submittedName>
</protein>
<keyword evidence="4 7" id="KW-0812">Transmembrane</keyword>
<dbReference type="Gene3D" id="1.10.3720.10">
    <property type="entry name" value="MetI-like"/>
    <property type="match status" value="1"/>
</dbReference>
<gene>
    <name evidence="10" type="ORF">SAMN05216410_3602</name>
</gene>
<dbReference type="GO" id="GO:0055085">
    <property type="term" value="P:transmembrane transport"/>
    <property type="evidence" value="ECO:0007669"/>
    <property type="project" value="InterPro"/>
</dbReference>
<feature type="domain" description="ABC transmembrane type-1" evidence="9">
    <location>
        <begin position="100"/>
        <end position="312"/>
    </location>
</feature>
<feature type="transmembrane region" description="Helical" evidence="7">
    <location>
        <begin position="137"/>
        <end position="157"/>
    </location>
</feature>
<evidence type="ECO:0000259" key="9">
    <source>
        <dbReference type="PROSITE" id="PS50928"/>
    </source>
</evidence>
<proteinExistence type="inferred from homology"/>
<dbReference type="STRING" id="1814289.SAMN05216410_3602"/>
<evidence type="ECO:0000256" key="4">
    <source>
        <dbReference type="ARBA" id="ARBA00022692"/>
    </source>
</evidence>
<sequence>MTTTKPAAGLRTAGAAAKESPRKPTPARSKQHPQGNKKLRRAGWLMVTPSILHIGLWTALPVIATFVLSFTNYNVFDAPRWIGFENYIEVWNDPTFRKATWNTVVYTFWTVPVSMAIAVVIAVMLNQKMRFQTWYRAAFFLPQVTATVAIAMVWLWIFNPQQGLLNAALSVVGIPGKSWLADPDWALWAVILVGVWQGIGMKMLIYIAALQNIDESLYEAASIDGASSIRKFFSITLPMLKPATFFVFVISVIGAFQVFDQVYVLTDGGPANATTMMTYEVYRSAFQNFRMGMASAQSVFLFAFLLVMTLASRRLTRGEDG</sequence>
<feature type="transmembrane region" description="Helical" evidence="7">
    <location>
        <begin position="239"/>
        <end position="259"/>
    </location>
</feature>
<evidence type="ECO:0000313" key="11">
    <source>
        <dbReference type="Proteomes" id="UP000199039"/>
    </source>
</evidence>
<dbReference type="PANTHER" id="PTHR30193:SF41">
    <property type="entry name" value="DIACETYLCHITOBIOSE UPTAKE SYSTEM PERMEASE PROTEIN NGCF"/>
    <property type="match status" value="1"/>
</dbReference>
<dbReference type="InterPro" id="IPR051393">
    <property type="entry name" value="ABC_transporter_permease"/>
</dbReference>
<dbReference type="CDD" id="cd06261">
    <property type="entry name" value="TM_PBP2"/>
    <property type="match status" value="1"/>
</dbReference>
<evidence type="ECO:0000256" key="8">
    <source>
        <dbReference type="SAM" id="MobiDB-lite"/>
    </source>
</evidence>
<dbReference type="PANTHER" id="PTHR30193">
    <property type="entry name" value="ABC TRANSPORTER PERMEASE PROTEIN"/>
    <property type="match status" value="1"/>
</dbReference>
<comment type="subcellular location">
    <subcellularLocation>
        <location evidence="1 7">Cell membrane</location>
        <topology evidence="1 7">Multi-pass membrane protein</topology>
    </subcellularLocation>
</comment>
<organism evidence="10 11">
    <name type="scientific">Sanguibacter gelidistatuariae</name>
    <dbReference type="NCBI Taxonomy" id="1814289"/>
    <lineage>
        <taxon>Bacteria</taxon>
        <taxon>Bacillati</taxon>
        <taxon>Actinomycetota</taxon>
        <taxon>Actinomycetes</taxon>
        <taxon>Micrococcales</taxon>
        <taxon>Sanguibacteraceae</taxon>
        <taxon>Sanguibacter</taxon>
    </lineage>
</organism>
<accession>A0A1G6WC32</accession>
<dbReference type="OrthoDB" id="9805974at2"/>
<evidence type="ECO:0000256" key="2">
    <source>
        <dbReference type="ARBA" id="ARBA00022448"/>
    </source>
</evidence>